<evidence type="ECO:0000313" key="3">
    <source>
        <dbReference type="Proteomes" id="UP000295543"/>
    </source>
</evidence>
<dbReference type="PANTHER" id="PTHR21193">
    <property type="entry name" value="OXIDOREDUCTASE-LIKE DOMAIN-CONTAINING PROTEIN 1"/>
    <property type="match status" value="1"/>
</dbReference>
<sequence length="66" mass="7128">MSAQDPKPLPPEPPLPSDCCDSGCAVCVHDTYAEELQYYREQLAAWTARQSRELDGGPASSDASKS</sequence>
<dbReference type="EMBL" id="SMTG01000004">
    <property type="protein sequence ID" value="TDK30835.1"/>
    <property type="molecule type" value="Genomic_DNA"/>
</dbReference>
<dbReference type="InterPro" id="IPR019180">
    <property type="entry name" value="Oxidoreductase-like_N"/>
</dbReference>
<accession>A0A4R5U8M9</accession>
<reference evidence="2 3" key="1">
    <citation type="submission" date="2019-03" db="EMBL/GenBank/DDBJ databases">
        <title>Luteimonas zhaokaii sp.nov., isolated from the rectal contents of Plateau pika in Yushu, Qinghai Province, China.</title>
        <authorList>
            <person name="Zhang G."/>
        </authorList>
    </citation>
    <scope>NUCLEOTIDE SEQUENCE [LARGE SCALE GENOMIC DNA]</scope>
    <source>
        <strain evidence="2 3">THG-MD21</strain>
    </source>
</reference>
<evidence type="ECO:0000313" key="2">
    <source>
        <dbReference type="EMBL" id="TDK30835.1"/>
    </source>
</evidence>
<dbReference type="Pfam" id="PF09791">
    <property type="entry name" value="Oxidored-like"/>
    <property type="match status" value="1"/>
</dbReference>
<protein>
    <submittedName>
        <fullName evidence="2">Oxidoreductase-like protein</fullName>
    </submittedName>
</protein>
<gene>
    <name evidence="2" type="ORF">E2F49_10860</name>
</gene>
<name>A0A4R5U8M9_9GAMM</name>
<dbReference type="RefSeq" id="WP_133393895.1">
    <property type="nucleotide sequence ID" value="NZ_SMTG01000004.1"/>
</dbReference>
<dbReference type="InterPro" id="IPR039251">
    <property type="entry name" value="OXLD1"/>
</dbReference>
<organism evidence="2 3">
    <name type="scientific">Luteimonas terrae</name>
    <dbReference type="NCBI Taxonomy" id="1530191"/>
    <lineage>
        <taxon>Bacteria</taxon>
        <taxon>Pseudomonadati</taxon>
        <taxon>Pseudomonadota</taxon>
        <taxon>Gammaproteobacteria</taxon>
        <taxon>Lysobacterales</taxon>
        <taxon>Lysobacteraceae</taxon>
        <taxon>Luteimonas</taxon>
    </lineage>
</organism>
<dbReference type="Proteomes" id="UP000295543">
    <property type="component" value="Unassembled WGS sequence"/>
</dbReference>
<evidence type="ECO:0000259" key="1">
    <source>
        <dbReference type="Pfam" id="PF09791"/>
    </source>
</evidence>
<dbReference type="PANTHER" id="PTHR21193:SF3">
    <property type="entry name" value="OXIDOREDUCTASE-LIKE DOMAIN-CONTAINING PROTEIN 1"/>
    <property type="match status" value="1"/>
</dbReference>
<comment type="caution">
    <text evidence="2">The sequence shown here is derived from an EMBL/GenBank/DDBJ whole genome shotgun (WGS) entry which is preliminary data.</text>
</comment>
<feature type="domain" description="Oxidoreductase-like" evidence="1">
    <location>
        <begin position="9"/>
        <end position="46"/>
    </location>
</feature>
<proteinExistence type="predicted"/>
<keyword evidence="3" id="KW-1185">Reference proteome</keyword>
<dbReference type="OrthoDB" id="5797329at2"/>
<dbReference type="AlphaFoldDB" id="A0A4R5U8M9"/>